<dbReference type="AlphaFoldDB" id="A0A1H0AAM9"/>
<organism evidence="2 3">
    <name type="scientific">Actinomyces ruminicola</name>
    <dbReference type="NCBI Taxonomy" id="332524"/>
    <lineage>
        <taxon>Bacteria</taxon>
        <taxon>Bacillati</taxon>
        <taxon>Actinomycetota</taxon>
        <taxon>Actinomycetes</taxon>
        <taxon>Actinomycetales</taxon>
        <taxon>Actinomycetaceae</taxon>
        <taxon>Actinomyces</taxon>
    </lineage>
</organism>
<dbReference type="GO" id="GO:0005524">
    <property type="term" value="F:ATP binding"/>
    <property type="evidence" value="ECO:0007669"/>
    <property type="project" value="InterPro"/>
</dbReference>
<dbReference type="GO" id="GO:0005886">
    <property type="term" value="C:plasma membrane"/>
    <property type="evidence" value="ECO:0007669"/>
    <property type="project" value="TreeGrafter"/>
</dbReference>
<dbReference type="PANTHER" id="PTHR24220">
    <property type="entry name" value="IMPORT ATP-BINDING PROTEIN"/>
    <property type="match status" value="1"/>
</dbReference>
<dbReference type="GO" id="GO:0016887">
    <property type="term" value="F:ATP hydrolysis activity"/>
    <property type="evidence" value="ECO:0007669"/>
    <property type="project" value="InterPro"/>
</dbReference>
<accession>A0A1H0AAM9</accession>
<proteinExistence type="predicted"/>
<protein>
    <submittedName>
        <fullName evidence="2">ABC transporter</fullName>
    </submittedName>
</protein>
<dbReference type="Proteomes" id="UP000199671">
    <property type="component" value="Unassembled WGS sequence"/>
</dbReference>
<gene>
    <name evidence="2" type="ORF">SAMN04487766_12320</name>
</gene>
<dbReference type="Pfam" id="PF00005">
    <property type="entry name" value="ABC_tran"/>
    <property type="match status" value="1"/>
</dbReference>
<name>A0A1H0AAM9_9ACTO</name>
<feature type="domain" description="ABC transporter" evidence="1">
    <location>
        <begin position="3"/>
        <end position="48"/>
    </location>
</feature>
<dbReference type="SUPFAM" id="SSF52540">
    <property type="entry name" value="P-loop containing nucleoside triphosphate hydrolases"/>
    <property type="match status" value="1"/>
</dbReference>
<sequence>MNLLAKTGLEDSAHTAFWRLSGGEAQRLGLARAIACEHDLLLIDEPTAQLDYDTASIVIELIEHLAVSDRVVVLSTHDQRLTGVTDKTIDMVSHHEG</sequence>
<reference evidence="2 3" key="1">
    <citation type="submission" date="2016-10" db="EMBL/GenBank/DDBJ databases">
        <authorList>
            <person name="de Groot N.N."/>
        </authorList>
    </citation>
    <scope>NUCLEOTIDE SEQUENCE [LARGE SCALE GENOMIC DNA]</scope>
    <source>
        <strain evidence="2 3">KPR-7B</strain>
    </source>
</reference>
<dbReference type="InterPro" id="IPR027417">
    <property type="entry name" value="P-loop_NTPase"/>
</dbReference>
<evidence type="ECO:0000259" key="1">
    <source>
        <dbReference type="Pfam" id="PF00005"/>
    </source>
</evidence>
<dbReference type="EMBL" id="FNHU01000023">
    <property type="protein sequence ID" value="SDN30712.1"/>
    <property type="molecule type" value="Genomic_DNA"/>
</dbReference>
<dbReference type="Gene3D" id="3.40.50.300">
    <property type="entry name" value="P-loop containing nucleotide triphosphate hydrolases"/>
    <property type="match status" value="1"/>
</dbReference>
<evidence type="ECO:0000313" key="2">
    <source>
        <dbReference type="EMBL" id="SDN30712.1"/>
    </source>
</evidence>
<evidence type="ECO:0000313" key="3">
    <source>
        <dbReference type="Proteomes" id="UP000199671"/>
    </source>
</evidence>
<dbReference type="GO" id="GO:0022857">
    <property type="term" value="F:transmembrane transporter activity"/>
    <property type="evidence" value="ECO:0007669"/>
    <property type="project" value="TreeGrafter"/>
</dbReference>
<dbReference type="InterPro" id="IPR003439">
    <property type="entry name" value="ABC_transporter-like_ATP-bd"/>
</dbReference>
<dbReference type="InterPro" id="IPR015854">
    <property type="entry name" value="ABC_transpr_LolD-like"/>
</dbReference>